<accession>A0ABS6V6E1</accession>
<dbReference type="EMBL" id="JAHVAH010000001">
    <property type="protein sequence ID" value="MBW0144757.1"/>
    <property type="molecule type" value="Genomic_DNA"/>
</dbReference>
<dbReference type="Pfam" id="PF07811">
    <property type="entry name" value="TadE"/>
    <property type="match status" value="1"/>
</dbReference>
<evidence type="ECO:0000313" key="3">
    <source>
        <dbReference type="EMBL" id="MBW0144757.1"/>
    </source>
</evidence>
<name>A0ABS6V6E1_9SPHN</name>
<dbReference type="InterPro" id="IPR012495">
    <property type="entry name" value="TadE-like_dom"/>
</dbReference>
<sequence>MRNLNTLRRDERGTSVIELALIAPILATMIIGTIDLSTAYSEKLRLEQSAHRAVEKVQALSANGTTAGTLKSEAAEAAEVEEENVTVEYWLECDGVKQADYDTTCGDGETYARYLSVEIVDEFTPFFPLKTFGANDNGKYDISGKAGIRTQ</sequence>
<feature type="transmembrane region" description="Helical" evidence="1">
    <location>
        <begin position="20"/>
        <end position="40"/>
    </location>
</feature>
<evidence type="ECO:0000259" key="2">
    <source>
        <dbReference type="Pfam" id="PF07811"/>
    </source>
</evidence>
<gene>
    <name evidence="3" type="ORF">KTQ36_05545</name>
</gene>
<evidence type="ECO:0000313" key="4">
    <source>
        <dbReference type="Proteomes" id="UP000698028"/>
    </source>
</evidence>
<organism evidence="3 4">
    <name type="scientific">Sphingomicrobium clamense</name>
    <dbReference type="NCBI Taxonomy" id="2851013"/>
    <lineage>
        <taxon>Bacteria</taxon>
        <taxon>Pseudomonadati</taxon>
        <taxon>Pseudomonadota</taxon>
        <taxon>Alphaproteobacteria</taxon>
        <taxon>Sphingomonadales</taxon>
        <taxon>Sphingomonadaceae</taxon>
        <taxon>Sphingomicrobium</taxon>
    </lineage>
</organism>
<keyword evidence="1" id="KW-0812">Transmembrane</keyword>
<reference evidence="3 4" key="1">
    <citation type="submission" date="2021-07" db="EMBL/GenBank/DDBJ databases">
        <title>The draft genome sequence of Sphingomicrobium sp. B8.</title>
        <authorList>
            <person name="Mu L."/>
        </authorList>
    </citation>
    <scope>NUCLEOTIDE SEQUENCE [LARGE SCALE GENOMIC DNA]</scope>
    <source>
        <strain evidence="3 4">B8</strain>
    </source>
</reference>
<keyword evidence="4" id="KW-1185">Reference proteome</keyword>
<evidence type="ECO:0000256" key="1">
    <source>
        <dbReference type="SAM" id="Phobius"/>
    </source>
</evidence>
<keyword evidence="1" id="KW-0472">Membrane</keyword>
<proteinExistence type="predicted"/>
<feature type="domain" description="TadE-like" evidence="2">
    <location>
        <begin position="13"/>
        <end position="53"/>
    </location>
</feature>
<comment type="caution">
    <text evidence="3">The sequence shown here is derived from an EMBL/GenBank/DDBJ whole genome shotgun (WGS) entry which is preliminary data.</text>
</comment>
<dbReference type="Proteomes" id="UP000698028">
    <property type="component" value="Unassembled WGS sequence"/>
</dbReference>
<protein>
    <submittedName>
        <fullName evidence="3">Pilus assembly protein</fullName>
    </submittedName>
</protein>
<dbReference type="RefSeq" id="WP_218632720.1">
    <property type="nucleotide sequence ID" value="NZ_JAHVAH010000001.1"/>
</dbReference>
<keyword evidence="1" id="KW-1133">Transmembrane helix</keyword>